<feature type="compositionally biased region" description="Polar residues" evidence="1">
    <location>
        <begin position="734"/>
        <end position="754"/>
    </location>
</feature>
<protein>
    <submittedName>
        <fullName evidence="2">Uncharacterized protein</fullName>
    </submittedName>
</protein>
<feature type="compositionally biased region" description="Pro residues" evidence="1">
    <location>
        <begin position="541"/>
        <end position="551"/>
    </location>
</feature>
<organism evidence="2 3">
    <name type="scientific">Ramalina farinacea</name>
    <dbReference type="NCBI Taxonomy" id="258253"/>
    <lineage>
        <taxon>Eukaryota</taxon>
        <taxon>Fungi</taxon>
        <taxon>Dikarya</taxon>
        <taxon>Ascomycota</taxon>
        <taxon>Pezizomycotina</taxon>
        <taxon>Lecanoromycetes</taxon>
        <taxon>OSLEUM clade</taxon>
        <taxon>Lecanoromycetidae</taxon>
        <taxon>Lecanorales</taxon>
        <taxon>Lecanorineae</taxon>
        <taxon>Ramalinaceae</taxon>
        <taxon>Ramalina</taxon>
    </lineage>
</organism>
<feature type="compositionally biased region" description="Basic and acidic residues" evidence="1">
    <location>
        <begin position="395"/>
        <end position="413"/>
    </location>
</feature>
<feature type="compositionally biased region" description="Pro residues" evidence="1">
    <location>
        <begin position="573"/>
        <end position="582"/>
    </location>
</feature>
<feature type="region of interest" description="Disordered" evidence="1">
    <location>
        <begin position="24"/>
        <end position="52"/>
    </location>
</feature>
<comment type="caution">
    <text evidence="2">The sequence shown here is derived from an EMBL/GenBank/DDBJ whole genome shotgun (WGS) entry which is preliminary data.</text>
</comment>
<gene>
    <name evidence="2" type="ORF">OHK93_006248</name>
</gene>
<dbReference type="EMBL" id="JAPUFD010000004">
    <property type="protein sequence ID" value="MDI1486986.1"/>
    <property type="molecule type" value="Genomic_DNA"/>
</dbReference>
<keyword evidence="3" id="KW-1185">Reference proteome</keyword>
<reference evidence="2" key="1">
    <citation type="journal article" date="2023" name="Genome Biol. Evol.">
        <title>First Whole Genome Sequence and Flow Cytometry Genome Size Data for the Lichen-Forming Fungus Ramalina farinacea (Ascomycota).</title>
        <authorList>
            <person name="Llewellyn T."/>
            <person name="Mian S."/>
            <person name="Hill R."/>
            <person name="Leitch I.J."/>
            <person name="Gaya E."/>
        </authorList>
    </citation>
    <scope>NUCLEOTIDE SEQUENCE</scope>
    <source>
        <strain evidence="2">LIQ254RAFAR</strain>
    </source>
</reference>
<feature type="compositionally biased region" description="Polar residues" evidence="1">
    <location>
        <begin position="28"/>
        <end position="46"/>
    </location>
</feature>
<feature type="compositionally biased region" description="Polar residues" evidence="1">
    <location>
        <begin position="384"/>
        <end position="394"/>
    </location>
</feature>
<feature type="region of interest" description="Disordered" evidence="1">
    <location>
        <begin position="248"/>
        <end position="841"/>
    </location>
</feature>
<feature type="compositionally biased region" description="Low complexity" evidence="1">
    <location>
        <begin position="583"/>
        <end position="614"/>
    </location>
</feature>
<feature type="compositionally biased region" description="Basic residues" evidence="1">
    <location>
        <begin position="254"/>
        <end position="276"/>
    </location>
</feature>
<accession>A0AA43QL69</accession>
<dbReference type="Proteomes" id="UP001161017">
    <property type="component" value="Unassembled WGS sequence"/>
</dbReference>
<evidence type="ECO:0000313" key="3">
    <source>
        <dbReference type="Proteomes" id="UP001161017"/>
    </source>
</evidence>
<sequence>MFAPFHPDNRAPPTFRSDIHTYHHQLTPEPSQYRSSRTGNRQTRTTQPDHDYFEGLPVRRWRKQPINVNSLPEKDTTRIEATLQNGYKELPLPRDFSMLPESSQHLLRMARMGLRKEPEVIEEDKENEENEPAEVNEDHGLFATRWVLVPRDDEGPEPEYLAKRRKGLPLSYPTGTISTNGVAPMRKTKIRKTDAEGNNTVLEVLVPDGQAVEGEIMEEISPTQPLAPGTVIEGIGIVNAEGLVVAGEQMAPPQRRRPPIPKKKKRHGPGRGRKKIIPAPGTEDGTASGVPSLANGVNHSHDALAAPKVENGESDNGGDSTMQDANQDEEDGSDEGSEGEEGDEGDREDGELSPSPPAAEAAKSGTASKEKTPVIQVDLPSSPVRETTAASIRNNEVEHHVDIPSTDVLEKNDTTQPSPGVPDNIRESSPPRLERPSEDVVQSEDTMHENDVSMPEPMQDVIAQETTAPPAHPTSPVLPDATVETSTALQLEHDLGEQTEPLQDPLTSADPVSVPPPIEDIVPAPLNPIPEPLFEQLPDQPTQPPEDPAQPLPLDIPNIKSPPPIPQTLAQFPEPPVNPPQAPSTSPIHQHQHHSSFSSLSSATHRRPSGSTPKAPTPSPPTPIEATFDHPQQGLSPRAPTMSPPTPIAQDADQQYPEPPSLSLDSMPAGAPSSQPFIPGLGQPSDPNDMVDVQAAPQIADPAYNAEIPNAHDPLDGLAAPTIPPDDRKLGSAKEQQSTSPIPGLNTSSLQSAGAQAEERIDVEAAPRVDNPLMNAEVPHDHDPLDGLKAPEMPPAEREVDAYNNEKSEASGEGEPVRFEDGEHDLLGTFERDVEGMRKKR</sequence>
<name>A0AA43QL69_9LECA</name>
<proteinExistence type="predicted"/>
<feature type="compositionally biased region" description="Basic and acidic residues" evidence="1">
    <location>
        <begin position="757"/>
        <end position="767"/>
    </location>
</feature>
<evidence type="ECO:0000313" key="2">
    <source>
        <dbReference type="EMBL" id="MDI1486986.1"/>
    </source>
</evidence>
<feature type="compositionally biased region" description="Acidic residues" evidence="1">
    <location>
        <begin position="326"/>
        <end position="351"/>
    </location>
</feature>
<evidence type="ECO:0000256" key="1">
    <source>
        <dbReference type="SAM" id="MobiDB-lite"/>
    </source>
</evidence>
<feature type="compositionally biased region" description="Basic and acidic residues" evidence="1">
    <location>
        <begin position="795"/>
        <end position="841"/>
    </location>
</feature>
<dbReference type="AlphaFoldDB" id="A0AA43QL69"/>